<feature type="region of interest" description="Disordered" evidence="1">
    <location>
        <begin position="157"/>
        <end position="187"/>
    </location>
</feature>
<dbReference type="Proteomes" id="UP001597139">
    <property type="component" value="Unassembled WGS sequence"/>
</dbReference>
<evidence type="ECO:0000259" key="3">
    <source>
        <dbReference type="Pfam" id="PF24267"/>
    </source>
</evidence>
<evidence type="ECO:0000256" key="1">
    <source>
        <dbReference type="SAM" id="MobiDB-lite"/>
    </source>
</evidence>
<sequence length="244" mass="24800">MVDLLPSTPDADPDPEPRVLGVDSDEAGETLAALSSDTARSMLRAFHDDPATPSGIADRQDLSLQNAQYHIGKLEDAGLIEPVDTVYSEKGREMQVYGPADAPLIVYAGTEDDTTGLKAALSRLIGAIAALGLTSVLVQAYFGDLSLPFGTASAPPADQGADADLAATASSTPTPTPESGGGISIAEATPTPTAEAVATSTQAAEPTSSAAAQAAISLPPGLLFFLGGLTVLLGVGAVWWLRSR</sequence>
<keyword evidence="2" id="KW-1133">Transmembrane helix</keyword>
<feature type="transmembrane region" description="Helical" evidence="2">
    <location>
        <begin position="222"/>
        <end position="241"/>
    </location>
</feature>
<dbReference type="InterPro" id="IPR036388">
    <property type="entry name" value="WH-like_DNA-bd_sf"/>
</dbReference>
<protein>
    <submittedName>
        <fullName evidence="4">ArsR/SmtB family transcription factor</fullName>
    </submittedName>
</protein>
<dbReference type="RefSeq" id="WP_267646861.1">
    <property type="nucleotide sequence ID" value="NZ_JANHGR010000001.1"/>
</dbReference>
<dbReference type="Pfam" id="PF12840">
    <property type="entry name" value="HTH_20"/>
    <property type="match status" value="1"/>
</dbReference>
<keyword evidence="5" id="KW-1185">Reference proteome</keyword>
<evidence type="ECO:0000256" key="2">
    <source>
        <dbReference type="SAM" id="Phobius"/>
    </source>
</evidence>
<dbReference type="AlphaFoldDB" id="A0ABD6BTE2"/>
<accession>A0ABD6BTE2</accession>
<reference evidence="4 5" key="1">
    <citation type="journal article" date="2019" name="Int. J. Syst. Evol. Microbiol.">
        <title>The Global Catalogue of Microorganisms (GCM) 10K type strain sequencing project: providing services to taxonomists for standard genome sequencing and annotation.</title>
        <authorList>
            <consortium name="The Broad Institute Genomics Platform"/>
            <consortium name="The Broad Institute Genome Sequencing Center for Infectious Disease"/>
            <person name="Wu L."/>
            <person name="Ma J."/>
        </authorList>
    </citation>
    <scope>NUCLEOTIDE SEQUENCE [LARGE SCALE GENOMIC DNA]</scope>
    <source>
        <strain evidence="4 5">CGMCC 1.12859</strain>
    </source>
</reference>
<evidence type="ECO:0000313" key="4">
    <source>
        <dbReference type="EMBL" id="MFD1567965.1"/>
    </source>
</evidence>
<dbReference type="InterPro" id="IPR036390">
    <property type="entry name" value="WH_DNA-bd_sf"/>
</dbReference>
<proteinExistence type="predicted"/>
<dbReference type="Gene3D" id="1.10.10.10">
    <property type="entry name" value="Winged helix-like DNA-binding domain superfamily/Winged helix DNA-binding domain"/>
    <property type="match status" value="1"/>
</dbReference>
<dbReference type="InterPro" id="IPR011991">
    <property type="entry name" value="ArsR-like_HTH"/>
</dbReference>
<dbReference type="Pfam" id="PF24267">
    <property type="entry name" value="HVO_1552_C"/>
    <property type="match status" value="1"/>
</dbReference>
<keyword evidence="2" id="KW-0472">Membrane</keyword>
<feature type="transmembrane region" description="Helical" evidence="2">
    <location>
        <begin position="124"/>
        <end position="142"/>
    </location>
</feature>
<keyword evidence="2" id="KW-0812">Transmembrane</keyword>
<comment type="caution">
    <text evidence="4">The sequence shown here is derived from an EMBL/GenBank/DDBJ whole genome shotgun (WGS) entry which is preliminary data.</text>
</comment>
<dbReference type="InterPro" id="IPR056525">
    <property type="entry name" value="HVO_1552_C"/>
</dbReference>
<name>A0ABD6BTE2_9EURY</name>
<gene>
    <name evidence="4" type="ORF">ACFSAU_10715</name>
</gene>
<evidence type="ECO:0000313" key="5">
    <source>
        <dbReference type="Proteomes" id="UP001597139"/>
    </source>
</evidence>
<organism evidence="4 5">
    <name type="scientific">Halolamina litorea</name>
    <dbReference type="NCBI Taxonomy" id="1515593"/>
    <lineage>
        <taxon>Archaea</taxon>
        <taxon>Methanobacteriati</taxon>
        <taxon>Methanobacteriota</taxon>
        <taxon>Stenosarchaea group</taxon>
        <taxon>Halobacteria</taxon>
        <taxon>Halobacteriales</taxon>
        <taxon>Haloferacaceae</taxon>
    </lineage>
</organism>
<feature type="domain" description="HVO-1552 C-terminal" evidence="3">
    <location>
        <begin position="108"/>
        <end position="242"/>
    </location>
</feature>
<dbReference type="CDD" id="cd00090">
    <property type="entry name" value="HTH_ARSR"/>
    <property type="match status" value="1"/>
</dbReference>
<feature type="compositionally biased region" description="Low complexity" evidence="1">
    <location>
        <begin position="157"/>
        <end position="173"/>
    </location>
</feature>
<dbReference type="EMBL" id="JBHUCZ010000009">
    <property type="protein sequence ID" value="MFD1567965.1"/>
    <property type="molecule type" value="Genomic_DNA"/>
</dbReference>
<dbReference type="SUPFAM" id="SSF46785">
    <property type="entry name" value="Winged helix' DNA-binding domain"/>
    <property type="match status" value="1"/>
</dbReference>